<comment type="caution">
    <text evidence="2">The sequence shown here is derived from an EMBL/GenBank/DDBJ whole genome shotgun (WGS) entry which is preliminary data.</text>
</comment>
<protein>
    <submittedName>
        <fullName evidence="2">Uncharacterized protein</fullName>
    </submittedName>
</protein>
<organism evidence="2 3">
    <name type="scientific">Ilex paraguariensis</name>
    <name type="common">yerba mate</name>
    <dbReference type="NCBI Taxonomy" id="185542"/>
    <lineage>
        <taxon>Eukaryota</taxon>
        <taxon>Viridiplantae</taxon>
        <taxon>Streptophyta</taxon>
        <taxon>Embryophyta</taxon>
        <taxon>Tracheophyta</taxon>
        <taxon>Spermatophyta</taxon>
        <taxon>Magnoliopsida</taxon>
        <taxon>eudicotyledons</taxon>
        <taxon>Gunneridae</taxon>
        <taxon>Pentapetalae</taxon>
        <taxon>asterids</taxon>
        <taxon>campanulids</taxon>
        <taxon>Aquifoliales</taxon>
        <taxon>Aquifoliaceae</taxon>
        <taxon>Ilex</taxon>
    </lineage>
</organism>
<proteinExistence type="predicted"/>
<feature type="compositionally biased region" description="Basic and acidic residues" evidence="1">
    <location>
        <begin position="24"/>
        <end position="33"/>
    </location>
</feature>
<dbReference type="AlphaFoldDB" id="A0ABC8TLQ4"/>
<evidence type="ECO:0000313" key="3">
    <source>
        <dbReference type="Proteomes" id="UP001642360"/>
    </source>
</evidence>
<dbReference type="Proteomes" id="UP001642360">
    <property type="component" value="Unassembled WGS sequence"/>
</dbReference>
<keyword evidence="3" id="KW-1185">Reference proteome</keyword>
<reference evidence="2 3" key="1">
    <citation type="submission" date="2024-02" db="EMBL/GenBank/DDBJ databases">
        <authorList>
            <person name="Vignale AGUSTIN F."/>
            <person name="Sosa J E."/>
            <person name="Modenutti C."/>
        </authorList>
    </citation>
    <scope>NUCLEOTIDE SEQUENCE [LARGE SCALE GENOMIC DNA]</scope>
</reference>
<dbReference type="EMBL" id="CAUOFW020005080">
    <property type="protein sequence ID" value="CAK9168505.1"/>
    <property type="molecule type" value="Genomic_DNA"/>
</dbReference>
<evidence type="ECO:0000256" key="1">
    <source>
        <dbReference type="SAM" id="MobiDB-lite"/>
    </source>
</evidence>
<sequence>SPSKMNGARDLVPEMSSQRSMLPGKEKMQRSLGEEVNSDGAIGTKGGSEAVAGVMLTAREGRACVL</sequence>
<gene>
    <name evidence="2" type="ORF">ILEXP_LOCUS37897</name>
</gene>
<name>A0ABC8TLQ4_9AQUA</name>
<feature type="non-terminal residue" evidence="2">
    <location>
        <position position="1"/>
    </location>
</feature>
<feature type="region of interest" description="Disordered" evidence="1">
    <location>
        <begin position="1"/>
        <end position="46"/>
    </location>
</feature>
<evidence type="ECO:0000313" key="2">
    <source>
        <dbReference type="EMBL" id="CAK9168505.1"/>
    </source>
</evidence>
<accession>A0ABC8TLQ4</accession>